<dbReference type="PATRIC" id="fig|547559.17.peg.574"/>
<evidence type="ECO:0000313" key="5">
    <source>
        <dbReference type="Proteomes" id="UP000011543"/>
    </source>
</evidence>
<evidence type="ECO:0000313" key="4">
    <source>
        <dbReference type="Proteomes" id="UP000001879"/>
    </source>
</evidence>
<dbReference type="Pfam" id="PF12650">
    <property type="entry name" value="DUF3784"/>
    <property type="match status" value="1"/>
</dbReference>
<gene>
    <name evidence="2" type="ordered locus">Nmag_0521</name>
    <name evidence="3" type="ORF">C500_03014</name>
</gene>
<feature type="transmembrane region" description="Helical" evidence="1">
    <location>
        <begin position="79"/>
        <end position="98"/>
    </location>
</feature>
<reference evidence="4" key="1">
    <citation type="submission" date="2010-02" db="EMBL/GenBank/DDBJ databases">
        <title>Complete sequence of chromosome of Natrialba magadii ATCC 43099.</title>
        <authorList>
            <consortium name="US DOE Joint Genome Institute"/>
            <person name="Lucas S."/>
            <person name="Copeland A."/>
            <person name="Lapidus A."/>
            <person name="Cheng J.-F."/>
            <person name="Bruce D."/>
            <person name="Goodwin L."/>
            <person name="Pitluck S."/>
            <person name="Davenport K."/>
            <person name="Saunders E."/>
            <person name="Detter J.C."/>
            <person name="Han C."/>
            <person name="Tapia R."/>
            <person name="Land M."/>
            <person name="Hauser L."/>
            <person name="Kyrpides N."/>
            <person name="Mikhailova N."/>
            <person name="De Castro R.E."/>
            <person name="Maupin-Furlow J.A."/>
            <person name="Woyke T."/>
        </authorList>
    </citation>
    <scope>NUCLEOTIDE SEQUENCE [LARGE SCALE GENOMIC DNA]</scope>
    <source>
        <strain evidence="4">ATCC 43099 / DSM 3394 / CCM 3739 / CIP 104546 / IAM 13178 / JCM 8861 / NBRC 102185 / NCIMB 2190 / MS3</strain>
    </source>
</reference>
<dbReference type="KEGG" id="nmg:Nmag_0521"/>
<keyword evidence="1" id="KW-1133">Transmembrane helix</keyword>
<reference evidence="2 4" key="2">
    <citation type="journal article" date="2012" name="BMC Genomics">
        <title>A comparative genomics perspective on the genetic content of the alkaliphilic haloarchaeon Natrialba magadii ATCC 43099T.</title>
        <authorList>
            <person name="Siddaramappa S."/>
            <person name="Challacombe J.F."/>
            <person name="Decastro R.E."/>
            <person name="Pfeiffer F."/>
            <person name="Sastre D.E."/>
            <person name="Gimenez M.I."/>
            <person name="Paggi R.A."/>
            <person name="Detter J.C."/>
            <person name="Davenport K.W."/>
            <person name="Goodwin L.A."/>
            <person name="Kyrpides N."/>
            <person name="Tapia R."/>
            <person name="Pitluck S."/>
            <person name="Lucas S."/>
            <person name="Woyke T."/>
            <person name="Maupin-Furlow J.A."/>
        </authorList>
    </citation>
    <scope>NUCLEOTIDE SEQUENCE [LARGE SCALE GENOMIC DNA]</scope>
    <source>
        <strain evidence="2">ATCC 43099</strain>
        <strain evidence="4">ATCC 43099 / DSM 3394 / CCM 3739 / CIP 104546 / IAM 13178 / JCM 8861 / NBRC 102185 / NCIMB 2190 / MS3</strain>
    </source>
</reference>
<feature type="transmembrane region" description="Helical" evidence="1">
    <location>
        <begin position="46"/>
        <end position="67"/>
    </location>
</feature>
<evidence type="ECO:0000313" key="2">
    <source>
        <dbReference type="EMBL" id="ADD04108.1"/>
    </source>
</evidence>
<dbReference type="STRING" id="547559.Nmag_0521"/>
<dbReference type="InterPro" id="IPR017259">
    <property type="entry name" value="UCP037672"/>
</dbReference>
<dbReference type="OrthoDB" id="201708at2157"/>
<keyword evidence="1" id="KW-0812">Transmembrane</keyword>
<keyword evidence="1" id="KW-0472">Membrane</keyword>
<dbReference type="EMBL" id="CP001932">
    <property type="protein sequence ID" value="ADD04108.1"/>
    <property type="molecule type" value="Genomic_DNA"/>
</dbReference>
<evidence type="ECO:0008006" key="6">
    <source>
        <dbReference type="Google" id="ProtNLM"/>
    </source>
</evidence>
<dbReference type="eggNOG" id="arCOG10151">
    <property type="taxonomic scope" value="Archaea"/>
</dbReference>
<name>D3SYJ7_NATMM</name>
<keyword evidence="4" id="KW-1185">Reference proteome</keyword>
<dbReference type="EMBL" id="AOHS01000010">
    <property type="protein sequence ID" value="ELY33265.1"/>
    <property type="molecule type" value="Genomic_DNA"/>
</dbReference>
<dbReference type="AlphaFoldDB" id="D3SYJ7"/>
<sequence>MNGPAAAILLSSAIFVGGLGIAIKYFGHTELIAGYDPDTVTDEAGLASFVGTNILVIAGLLLALAVLEFTQPADGAATDAAWIGFLIVVFALTGWLIVGSRRFERGE</sequence>
<dbReference type="Proteomes" id="UP000011543">
    <property type="component" value="Unassembled WGS sequence"/>
</dbReference>
<reference evidence="3 5" key="3">
    <citation type="journal article" date="2014" name="PLoS Genet.">
        <title>Phylogenetically driven sequencing of extremely halophilic archaea reveals strategies for static and dynamic osmo-response.</title>
        <authorList>
            <person name="Becker E.A."/>
            <person name="Seitzer P.M."/>
            <person name="Tritt A."/>
            <person name="Larsen D."/>
            <person name="Krusor M."/>
            <person name="Yao A.I."/>
            <person name="Wu D."/>
            <person name="Madern D."/>
            <person name="Eisen J.A."/>
            <person name="Darling A.E."/>
            <person name="Facciotti M.T."/>
        </authorList>
    </citation>
    <scope>NUCLEOTIDE SEQUENCE [LARGE SCALE GENOMIC DNA]</scope>
    <source>
        <strain evidence="5">ATCC 43099 / DSM 3394 / CCM 3739 / CIP 104546 / IAM 13178 / JCM 8861 / NBRC 102185 / NCIMB 2190 / MS3</strain>
        <strain evidence="3">MS-3</strain>
    </source>
</reference>
<reference evidence="2" key="4">
    <citation type="submission" date="2016-09" db="EMBL/GenBank/DDBJ databases">
        <authorList>
            <person name="Pfeiffer F."/>
        </authorList>
    </citation>
    <scope>NUCLEOTIDE SEQUENCE</scope>
    <source>
        <strain evidence="2">ATCC 43099</strain>
    </source>
</reference>
<evidence type="ECO:0000256" key="1">
    <source>
        <dbReference type="SAM" id="Phobius"/>
    </source>
</evidence>
<dbReference type="PaxDb" id="547559-Nmag_0521"/>
<proteinExistence type="predicted"/>
<organism evidence="2 4">
    <name type="scientific">Natrialba magadii (strain ATCC 43099 / DSM 3394 / CCM 3739 / CIP 104546 / IAM 13178 / JCM 8861 / NBRC 102185 / NCIMB 2190 / MS3)</name>
    <name type="common">Natronobacterium magadii</name>
    <dbReference type="NCBI Taxonomy" id="547559"/>
    <lineage>
        <taxon>Archaea</taxon>
        <taxon>Methanobacteriati</taxon>
        <taxon>Methanobacteriota</taxon>
        <taxon>Stenosarchaea group</taxon>
        <taxon>Halobacteria</taxon>
        <taxon>Halobacteriales</taxon>
        <taxon>Natrialbaceae</taxon>
        <taxon>Natrialba</taxon>
    </lineage>
</organism>
<dbReference type="RefSeq" id="WP_004214103.1">
    <property type="nucleotide sequence ID" value="NC_013922.1"/>
</dbReference>
<evidence type="ECO:0000313" key="3">
    <source>
        <dbReference type="EMBL" id="ELY33265.1"/>
    </source>
</evidence>
<feature type="transmembrane region" description="Helical" evidence="1">
    <location>
        <begin position="6"/>
        <end position="26"/>
    </location>
</feature>
<protein>
    <recommendedName>
        <fullName evidence="6">DUF3784 domain-containing protein</fullName>
    </recommendedName>
</protein>
<dbReference type="GeneID" id="8823348"/>
<accession>D3SYJ7</accession>
<dbReference type="Proteomes" id="UP000001879">
    <property type="component" value="Chromosome"/>
</dbReference>
<dbReference type="HOGENOM" id="CLU_175264_0_0_2"/>